<evidence type="ECO:0000256" key="2">
    <source>
        <dbReference type="ARBA" id="ARBA00004162"/>
    </source>
</evidence>
<comment type="similarity">
    <text evidence="4 19">Belongs to the MtrB family.</text>
</comment>
<dbReference type="UniPathway" id="UPA00640">
    <property type="reaction ID" value="UER00698"/>
</dbReference>
<evidence type="ECO:0000256" key="13">
    <source>
        <dbReference type="ARBA" id="ARBA00022989"/>
    </source>
</evidence>
<keyword evidence="9 19" id="KW-0489">Methyltransferase</keyword>
<dbReference type="STRING" id="644295.Metev_2019"/>
<evidence type="ECO:0000256" key="4">
    <source>
        <dbReference type="ARBA" id="ARBA00010027"/>
    </source>
</evidence>
<dbReference type="GO" id="GO:0006730">
    <property type="term" value="P:one-carbon metabolic process"/>
    <property type="evidence" value="ECO:0007669"/>
    <property type="project" value="UniProtKB-UniRule"/>
</dbReference>
<evidence type="ECO:0000256" key="10">
    <source>
        <dbReference type="ARBA" id="ARBA00022679"/>
    </source>
</evidence>
<dbReference type="InterPro" id="IPR008690">
    <property type="entry name" value="MtrB_MeTrfase"/>
</dbReference>
<name>D7EBK6_METEZ</name>
<evidence type="ECO:0000256" key="1">
    <source>
        <dbReference type="ARBA" id="ARBA00002533"/>
    </source>
</evidence>
<accession>D7EBK6</accession>
<dbReference type="RefSeq" id="WP_013195413.1">
    <property type="nucleotide sequence ID" value="NC_014253.1"/>
</dbReference>
<comment type="function">
    <text evidence="1 19">Part of a complex that catalyzes the formation of methyl-coenzyme M and tetrahydromethanopterin from coenzyme M and methyl-tetrahydromethanopterin. This is an energy-conserving, sodium-ion translocating step.</text>
</comment>
<dbReference type="OrthoDB" id="114034at2157"/>
<dbReference type="NCBIfam" id="TIGR04166">
    <property type="entry name" value="methano_MtrB"/>
    <property type="match status" value="1"/>
</dbReference>
<dbReference type="KEGG" id="mev:Metev_2019"/>
<keyword evidence="10 19" id="KW-0808">Transferase</keyword>
<evidence type="ECO:0000256" key="14">
    <source>
        <dbReference type="ARBA" id="ARBA00022994"/>
    </source>
</evidence>
<sequence>MTTVHVAPEVNLVMDPMSGLVATEREDIISYSMDPILEQLDELDKVADDMVNSLSPNMPLLNSNPGRERTSYYAGIASNAFYGIIVGLIFATIIIIALYAMGQFGGGL</sequence>
<evidence type="ECO:0000256" key="5">
    <source>
        <dbReference type="ARBA" id="ARBA00011616"/>
    </source>
</evidence>
<evidence type="ECO:0000313" key="21">
    <source>
        <dbReference type="Proteomes" id="UP000000391"/>
    </source>
</evidence>
<reference evidence="20 21" key="1">
    <citation type="submission" date="2010-06" db="EMBL/GenBank/DDBJ databases">
        <title>Complete sequence chromosome of Methanohalobium evestigatum Z-7303.</title>
        <authorList>
            <consortium name="US DOE Joint Genome Institute"/>
            <person name="Lucas S."/>
            <person name="Copeland A."/>
            <person name="Lapidus A."/>
            <person name="Cheng J.-F."/>
            <person name="Bruce D."/>
            <person name="Goodwin L."/>
            <person name="Pitluck S."/>
            <person name="Saunders E."/>
            <person name="Detter J.C."/>
            <person name="Han C."/>
            <person name="Tapia R."/>
            <person name="Land M."/>
            <person name="Hauser L."/>
            <person name="Kyrpides N."/>
            <person name="Mikhailova N."/>
            <person name="Sieprawska-Lupa M."/>
            <person name="Whitman W.B."/>
            <person name="Anderson I."/>
            <person name="Woyke T."/>
        </authorList>
    </citation>
    <scope>NUCLEOTIDE SEQUENCE [LARGE SCALE GENOMIC DNA]</scope>
    <source>
        <strain evidence="21">ATCC BAA-1072 / DSM 3721 / NBRC 107634 / OCM 161 / Z-7303</strain>
    </source>
</reference>
<dbReference type="GO" id="GO:0005886">
    <property type="term" value="C:plasma membrane"/>
    <property type="evidence" value="ECO:0007669"/>
    <property type="project" value="UniProtKB-SubCell"/>
</dbReference>
<dbReference type="Proteomes" id="UP000000391">
    <property type="component" value="Chromosome"/>
</dbReference>
<keyword evidence="21" id="KW-1185">Reference proteome</keyword>
<evidence type="ECO:0000313" key="20">
    <source>
        <dbReference type="EMBL" id="ADI74848.1"/>
    </source>
</evidence>
<evidence type="ECO:0000256" key="9">
    <source>
        <dbReference type="ARBA" id="ARBA00022603"/>
    </source>
</evidence>
<evidence type="ECO:0000256" key="6">
    <source>
        <dbReference type="ARBA" id="ARBA00015127"/>
    </source>
</evidence>
<keyword evidence="12 19" id="KW-1278">Translocase</keyword>
<dbReference type="Pfam" id="PF05440">
    <property type="entry name" value="MtrB"/>
    <property type="match status" value="1"/>
</dbReference>
<gene>
    <name evidence="19" type="primary">mtrB</name>
    <name evidence="20" type="ordered locus">Metev_2019</name>
</gene>
<keyword evidence="15 19" id="KW-0472">Membrane</keyword>
<dbReference type="HAMAP" id="MF_01094">
    <property type="entry name" value="MtrB"/>
    <property type="match status" value="1"/>
</dbReference>
<dbReference type="HOGENOM" id="CLU_171544_1_0_2"/>
<comment type="pathway">
    <text evidence="3 19">One-carbon metabolism; methanogenesis from CO(2); methyl-coenzyme M from 5,10-methylene-5,6,7,8-tetrahydromethanopterin: step 2/2.</text>
</comment>
<dbReference type="NCBIfam" id="NF002129">
    <property type="entry name" value="PRK00965.1"/>
    <property type="match status" value="1"/>
</dbReference>
<dbReference type="PIRSF" id="PIRSF005518">
    <property type="entry name" value="MtrB"/>
    <property type="match status" value="1"/>
</dbReference>
<dbReference type="AlphaFoldDB" id="D7EBK6"/>
<keyword evidence="14 19" id="KW-0484">Methanogenesis</keyword>
<dbReference type="GO" id="GO:0032259">
    <property type="term" value="P:methylation"/>
    <property type="evidence" value="ECO:0007669"/>
    <property type="project" value="UniProtKB-KW"/>
</dbReference>
<protein>
    <recommendedName>
        <fullName evidence="6 19">Tetrahydromethanopterin S-methyltransferase subunit B</fullName>
        <ecNumber evidence="18 19">7.2.1.4</ecNumber>
    </recommendedName>
    <alternativeName>
        <fullName evidence="16 19">N5-methyltetrahydromethanopterin--coenzyme M methyltransferase subunit B</fullName>
    </alternativeName>
</protein>
<evidence type="ECO:0000256" key="3">
    <source>
        <dbReference type="ARBA" id="ARBA00004839"/>
    </source>
</evidence>
<evidence type="ECO:0000256" key="11">
    <source>
        <dbReference type="ARBA" id="ARBA00022692"/>
    </source>
</evidence>
<evidence type="ECO:0000256" key="16">
    <source>
        <dbReference type="ARBA" id="ARBA00029818"/>
    </source>
</evidence>
<keyword evidence="7 19" id="KW-1003">Cell membrane</keyword>
<dbReference type="EMBL" id="CP002069">
    <property type="protein sequence ID" value="ADI74848.1"/>
    <property type="molecule type" value="Genomic_DNA"/>
</dbReference>
<dbReference type="EC" id="7.2.1.4" evidence="18 19"/>
<dbReference type="GeneID" id="9347679"/>
<evidence type="ECO:0000256" key="8">
    <source>
        <dbReference type="ARBA" id="ARBA00022563"/>
    </source>
</evidence>
<evidence type="ECO:0000256" key="15">
    <source>
        <dbReference type="ARBA" id="ARBA00023136"/>
    </source>
</evidence>
<evidence type="ECO:0000256" key="19">
    <source>
        <dbReference type="HAMAP-Rule" id="MF_01094"/>
    </source>
</evidence>
<evidence type="ECO:0000256" key="17">
    <source>
        <dbReference type="ARBA" id="ARBA00044880"/>
    </source>
</evidence>
<comment type="subunit">
    <text evidence="5 19">The complex is composed of 8 subunits; MtrA, MtrB, MtrC, MtrD, MtrE, MtrF, MtrG and MtrH.</text>
</comment>
<dbReference type="GO" id="GO:0019386">
    <property type="term" value="P:methanogenesis, from carbon dioxide"/>
    <property type="evidence" value="ECO:0007669"/>
    <property type="project" value="UniProtKB-UniRule"/>
</dbReference>
<keyword evidence="13 19" id="KW-1133">Transmembrane helix</keyword>
<comment type="subcellular location">
    <subcellularLocation>
        <location evidence="2 19">Cell membrane</location>
        <topology evidence="2 19">Single-pass membrane protein</topology>
    </subcellularLocation>
</comment>
<proteinExistence type="inferred from homology"/>
<organism evidence="20 21">
    <name type="scientific">Methanohalobium evestigatum (strain ATCC BAA-1072 / DSM 3721 / NBRC 107634 / OCM 161 / Z-7303)</name>
    <dbReference type="NCBI Taxonomy" id="644295"/>
    <lineage>
        <taxon>Archaea</taxon>
        <taxon>Methanobacteriati</taxon>
        <taxon>Methanobacteriota</taxon>
        <taxon>Stenosarchaea group</taxon>
        <taxon>Methanomicrobia</taxon>
        <taxon>Methanosarcinales</taxon>
        <taxon>Methanosarcinaceae</taxon>
        <taxon>Methanohalobium</taxon>
    </lineage>
</organism>
<evidence type="ECO:0000256" key="18">
    <source>
        <dbReference type="ARBA" id="ARBA00044970"/>
    </source>
</evidence>
<evidence type="ECO:0000256" key="7">
    <source>
        <dbReference type="ARBA" id="ARBA00022475"/>
    </source>
</evidence>
<keyword evidence="8 19" id="KW-0554">One-carbon metabolism</keyword>
<evidence type="ECO:0000256" key="12">
    <source>
        <dbReference type="ARBA" id="ARBA00022967"/>
    </source>
</evidence>
<feature type="transmembrane region" description="Helical" evidence="19">
    <location>
        <begin position="80"/>
        <end position="101"/>
    </location>
</feature>
<comment type="catalytic activity">
    <reaction evidence="17 19">
        <text>5-methyl-5,6,7,8-tetrahydromethanopterin + coenzyme M + 2 Na(+)(in) = 5,6,7,8-tetrahydromethanopterin + methyl-coenzyme M + 2 Na(+)(out)</text>
        <dbReference type="Rhea" id="RHEA:53492"/>
        <dbReference type="ChEBI" id="CHEBI:29101"/>
        <dbReference type="ChEBI" id="CHEBI:58103"/>
        <dbReference type="ChEBI" id="CHEBI:58116"/>
        <dbReference type="ChEBI" id="CHEBI:58286"/>
        <dbReference type="ChEBI" id="CHEBI:58319"/>
        <dbReference type="EC" id="7.2.1.4"/>
    </reaction>
</comment>
<keyword evidence="11 19" id="KW-0812">Transmembrane</keyword>
<dbReference type="GO" id="GO:0030269">
    <property type="term" value="F:tetrahydromethanopterin S-methyltransferase activity"/>
    <property type="evidence" value="ECO:0007669"/>
    <property type="project" value="UniProtKB-UniRule"/>
</dbReference>